<dbReference type="Pfam" id="PF14903">
    <property type="entry name" value="WG_beta_rep"/>
    <property type="match status" value="3"/>
</dbReference>
<protein>
    <recommendedName>
        <fullName evidence="3">WG repeat-containing protein</fullName>
    </recommendedName>
</protein>
<gene>
    <name evidence="1" type="ORF">AOB46_03660</name>
</gene>
<dbReference type="RefSeq" id="WP_062696672.1">
    <property type="nucleotide sequence ID" value="NZ_LJOD01000001.1"/>
</dbReference>
<sequence length="305" mass="35369">MKKKLKFRHLNDRYAIAHDRVNERYGLYNKETQNFDIPVIYKHLDANFENSPLLVAENSEGLYGYLDQNNEIVIPFQYEHARMFRDGFACISRFTDENGIGKSYEGVINEKGEMILPMEYEFIYSKHPNEYAIVKQNGKCGIITFDKKMILPLEFDYIEAFSSAMEEVFECTQNNKTGLYDIRAGKFIVPPELDGTEESFIIDGNPGYEYHIFKKNGLNALVKIQFGTLTFLTDYIYEHIDHTEMCEDRVLVSQDGLWGMTDIDGNLIILCEYDHILPAQNGRIRAKKGRRNYILSLDGKVLEVI</sequence>
<reference evidence="2" key="2">
    <citation type="submission" date="2015-09" db="EMBL/GenBank/DDBJ databases">
        <title>Draft genome sequence of a multidrug-resistant Chryseobacterium indologenes isolate from Malaysia.</title>
        <authorList>
            <person name="Yu C.Y."/>
            <person name="Ang G.Y."/>
            <person name="Chan K.-G."/>
        </authorList>
    </citation>
    <scope>NUCLEOTIDE SEQUENCE [LARGE SCALE GENOMIC DNA]</scope>
    <source>
        <strain evidence="2">CI_885</strain>
    </source>
</reference>
<dbReference type="EMBL" id="LJOD01000001">
    <property type="protein sequence ID" value="KPE53092.1"/>
    <property type="molecule type" value="Genomic_DNA"/>
</dbReference>
<dbReference type="PATRIC" id="fig|253.9.peg.777"/>
<evidence type="ECO:0000313" key="1">
    <source>
        <dbReference type="EMBL" id="KPE53092.1"/>
    </source>
</evidence>
<organism evidence="1 2">
    <name type="scientific">Chryseobacterium indologenes</name>
    <name type="common">Flavobacterium indologenes</name>
    <dbReference type="NCBI Taxonomy" id="253"/>
    <lineage>
        <taxon>Bacteria</taxon>
        <taxon>Pseudomonadati</taxon>
        <taxon>Bacteroidota</taxon>
        <taxon>Flavobacteriia</taxon>
        <taxon>Flavobacteriales</taxon>
        <taxon>Weeksellaceae</taxon>
        <taxon>Chryseobacterium group</taxon>
        <taxon>Chryseobacterium</taxon>
    </lineage>
</organism>
<proteinExistence type="predicted"/>
<dbReference type="AlphaFoldDB" id="A0A0N0IYH2"/>
<dbReference type="Proteomes" id="UP000037953">
    <property type="component" value="Unassembled WGS sequence"/>
</dbReference>
<dbReference type="PANTHER" id="PTHR37841:SF1">
    <property type="entry name" value="DUF3298 DOMAIN-CONTAINING PROTEIN"/>
    <property type="match status" value="1"/>
</dbReference>
<evidence type="ECO:0008006" key="3">
    <source>
        <dbReference type="Google" id="ProtNLM"/>
    </source>
</evidence>
<dbReference type="OrthoDB" id="623514at2"/>
<dbReference type="PANTHER" id="PTHR37841">
    <property type="entry name" value="GLR2918 PROTEIN"/>
    <property type="match status" value="1"/>
</dbReference>
<accession>A0A0N0IYH2</accession>
<dbReference type="InterPro" id="IPR032774">
    <property type="entry name" value="WG_beta_rep"/>
</dbReference>
<reference evidence="1 2" key="1">
    <citation type="journal article" date="2015" name="Genom Data">
        <title>Draft genome sequence of a multidrug-resistant Chryseobacterium indologenes isolate from Malaysia.</title>
        <authorList>
            <person name="Yu C.Y."/>
            <person name="Ang G.Y."/>
            <person name="Cheng H.J."/>
            <person name="Cheong Y.M."/>
            <person name="Yin W.F."/>
            <person name="Chan K.G."/>
        </authorList>
    </citation>
    <scope>NUCLEOTIDE SEQUENCE [LARGE SCALE GENOMIC DNA]</scope>
    <source>
        <strain evidence="1 2">CI_885</strain>
    </source>
</reference>
<comment type="caution">
    <text evidence="1">The sequence shown here is derived from an EMBL/GenBank/DDBJ whole genome shotgun (WGS) entry which is preliminary data.</text>
</comment>
<evidence type="ECO:0000313" key="2">
    <source>
        <dbReference type="Proteomes" id="UP000037953"/>
    </source>
</evidence>
<name>A0A0N0IYH2_CHRID</name>